<dbReference type="Pfam" id="PF00868">
    <property type="entry name" value="Transglut_N"/>
    <property type="match status" value="1"/>
</dbReference>
<dbReference type="PANTHER" id="PTHR11590">
    <property type="entry name" value="PROTEIN-GLUTAMINE GAMMA-GLUTAMYLTRANSFERASE"/>
    <property type="match status" value="1"/>
</dbReference>
<reference evidence="3" key="1">
    <citation type="submission" date="2019-10" db="EMBL/GenBank/DDBJ databases">
        <title>Bird 10,000 Genomes (B10K) Project - Family phase.</title>
        <authorList>
            <person name="Zhang G."/>
        </authorList>
    </citation>
    <scope>NUCLEOTIDE SEQUENCE</scope>
    <source>
        <strain evidence="3">B10K-DU-002-55</strain>
        <tissue evidence="3">Muscle</tissue>
    </source>
</reference>
<dbReference type="InterPro" id="IPR013783">
    <property type="entry name" value="Ig-like_fold"/>
</dbReference>
<dbReference type="EMBL" id="WEIV01024859">
    <property type="protein sequence ID" value="NWI59007.1"/>
    <property type="molecule type" value="Genomic_DNA"/>
</dbReference>
<feature type="domain" description="Transglutaminase N-terminal" evidence="2">
    <location>
        <begin position="1"/>
        <end position="90"/>
    </location>
</feature>
<sequence>QLFHVGVVLPRPFQPESDALCMELTLGPTPQVAKGTHVLIPLGESSATGWTAELEEEPAGAGPDGGHTLWVGLCAPPDAPIGRYRLSVKTRTDVGEWAAPFDDVNDLVLLFNPWCPDDTVYMEKTSDLTEYVLNETGRIFYGTEDQIAERSWNYGQFEVGVLEACLYILDRRGMPHSARGDPVMVSRVVSAMV</sequence>
<dbReference type="InterPro" id="IPR036985">
    <property type="entry name" value="Transglutaminase-like_sf"/>
</dbReference>
<dbReference type="InterPro" id="IPR038765">
    <property type="entry name" value="Papain-like_cys_pep_sf"/>
</dbReference>
<evidence type="ECO:0000313" key="4">
    <source>
        <dbReference type="Proteomes" id="UP000642973"/>
    </source>
</evidence>
<keyword evidence="4" id="KW-1185">Reference proteome</keyword>
<dbReference type="PANTHER" id="PTHR11590:SF49">
    <property type="entry name" value="PROTEIN-GLUTAMINE GAMMA-GLUTAMYLTRANSFERASE K"/>
    <property type="match status" value="1"/>
</dbReference>
<dbReference type="Gene3D" id="2.60.40.10">
    <property type="entry name" value="Immunoglobulins"/>
    <property type="match status" value="1"/>
</dbReference>
<dbReference type="SUPFAM" id="SSF81296">
    <property type="entry name" value="E set domains"/>
    <property type="match status" value="1"/>
</dbReference>
<dbReference type="InterPro" id="IPR050779">
    <property type="entry name" value="Transglutaminase"/>
</dbReference>
<keyword evidence="3" id="KW-0808">Transferase</keyword>
<dbReference type="GO" id="GO:0003810">
    <property type="term" value="F:protein-glutamine gamma-glutamyltransferase activity"/>
    <property type="evidence" value="ECO:0007669"/>
    <property type="project" value="TreeGrafter"/>
</dbReference>
<dbReference type="AlphaFoldDB" id="A0A851CTN8"/>
<dbReference type="Proteomes" id="UP000642973">
    <property type="component" value="Unassembled WGS sequence"/>
</dbReference>
<evidence type="ECO:0000313" key="3">
    <source>
        <dbReference type="EMBL" id="NWI59007.1"/>
    </source>
</evidence>
<dbReference type="InterPro" id="IPR001102">
    <property type="entry name" value="Transglutaminase_N"/>
</dbReference>
<feature type="non-terminal residue" evidence="3">
    <location>
        <position position="1"/>
    </location>
</feature>
<organism evidence="3 4">
    <name type="scientific">Calyptomena viridis</name>
    <name type="common">Lesser green broadbill</name>
    <dbReference type="NCBI Taxonomy" id="135972"/>
    <lineage>
        <taxon>Eukaryota</taxon>
        <taxon>Metazoa</taxon>
        <taxon>Chordata</taxon>
        <taxon>Craniata</taxon>
        <taxon>Vertebrata</taxon>
        <taxon>Euteleostomi</taxon>
        <taxon>Archelosauria</taxon>
        <taxon>Archosauria</taxon>
        <taxon>Dinosauria</taxon>
        <taxon>Saurischia</taxon>
        <taxon>Theropoda</taxon>
        <taxon>Coelurosauria</taxon>
        <taxon>Aves</taxon>
        <taxon>Neognathae</taxon>
        <taxon>Neoaves</taxon>
        <taxon>Telluraves</taxon>
        <taxon>Australaves</taxon>
        <taxon>Passeriformes</taxon>
        <taxon>Eurylaimidae</taxon>
        <taxon>Calyptomena</taxon>
    </lineage>
</organism>
<feature type="non-terminal residue" evidence="3">
    <location>
        <position position="193"/>
    </location>
</feature>
<dbReference type="InterPro" id="IPR014756">
    <property type="entry name" value="Ig_E-set"/>
</dbReference>
<evidence type="ECO:0000259" key="2">
    <source>
        <dbReference type="Pfam" id="PF00868"/>
    </source>
</evidence>
<proteinExistence type="inferred from homology"/>
<comment type="caution">
    <text evidence="3">The sequence shown here is derived from an EMBL/GenBank/DDBJ whole genome shotgun (WGS) entry which is preliminary data.</text>
</comment>
<name>A0A851CTN8_CALVR</name>
<protein>
    <submittedName>
        <fullName evidence="3">TGM1 glutamyltransferase</fullName>
    </submittedName>
</protein>
<accession>A0A851CTN8</accession>
<dbReference type="Gene3D" id="3.90.260.10">
    <property type="entry name" value="Transglutaminase-like"/>
    <property type="match status" value="1"/>
</dbReference>
<evidence type="ECO:0000256" key="1">
    <source>
        <dbReference type="ARBA" id="ARBA00005968"/>
    </source>
</evidence>
<gene>
    <name evidence="3" type="primary">Tgm1_0</name>
    <name evidence="3" type="ORF">CALVIR_R15023</name>
</gene>
<dbReference type="SUPFAM" id="SSF54001">
    <property type="entry name" value="Cysteine proteinases"/>
    <property type="match status" value="1"/>
</dbReference>
<comment type="similarity">
    <text evidence="1">Belongs to the transglutaminase superfamily. Transglutaminase family.</text>
</comment>